<protein>
    <submittedName>
        <fullName evidence="1">ABC transporter permease</fullName>
    </submittedName>
</protein>
<dbReference type="EMBL" id="JAENHL010000003">
    <property type="protein sequence ID" value="MBK1864723.1"/>
    <property type="molecule type" value="Genomic_DNA"/>
</dbReference>
<accession>A0ACC5QWC9</accession>
<name>A0ACC5QWC9_9HYPH</name>
<sequence>MSAIRKGQAGTGVEQAAIGTITVLWVLGVLLPILSLLVISFIQGKGLGFVWAFSTKAYADILVDFRIEIVLRTLRIVAAVTFIELLLAFPFALWLAKGLKPGWLKSTLLILLVVPFFLSPAARTIVWRSILGSEGLVNIFLAQTGISPEPVSWLLFSEFSVHLGLIGPYFPSMVWPLFISFSLIDDELIKASRDLGADAFTTLRHVVVPLALPGIAAGLVFTAIPMLGDNVASTLLGGGNVALIAESFDDLIRAMNYPGAAALASLLVLAMLLAFLVARLVLARRQAGEGGIFAEMQA</sequence>
<reference evidence="1" key="1">
    <citation type="submission" date="2021-01" db="EMBL/GenBank/DDBJ databases">
        <authorList>
            <person name="Sun Q."/>
        </authorList>
    </citation>
    <scope>NUCLEOTIDE SEQUENCE</scope>
    <source>
        <strain evidence="1">YIM B02566</strain>
    </source>
</reference>
<dbReference type="Proteomes" id="UP000616151">
    <property type="component" value="Unassembled WGS sequence"/>
</dbReference>
<proteinExistence type="predicted"/>
<comment type="caution">
    <text evidence="1">The sequence shown here is derived from an EMBL/GenBank/DDBJ whole genome shotgun (WGS) entry which is preliminary data.</text>
</comment>
<organism evidence="1 2">
    <name type="scientific">Taklimakanibacter albus</name>
    <dbReference type="NCBI Taxonomy" id="2800327"/>
    <lineage>
        <taxon>Bacteria</taxon>
        <taxon>Pseudomonadati</taxon>
        <taxon>Pseudomonadota</taxon>
        <taxon>Alphaproteobacteria</taxon>
        <taxon>Hyphomicrobiales</taxon>
        <taxon>Aestuariivirgaceae</taxon>
        <taxon>Taklimakanibacter</taxon>
    </lineage>
</organism>
<gene>
    <name evidence="1" type="ORF">JHL16_00030</name>
</gene>
<evidence type="ECO:0000313" key="2">
    <source>
        <dbReference type="Proteomes" id="UP000616151"/>
    </source>
</evidence>
<keyword evidence="2" id="KW-1185">Reference proteome</keyword>
<evidence type="ECO:0000313" key="1">
    <source>
        <dbReference type="EMBL" id="MBK1864723.1"/>
    </source>
</evidence>